<reference evidence="2 3" key="1">
    <citation type="submission" date="2016-03" db="EMBL/GenBank/DDBJ databases">
        <authorList>
            <person name="Ploux O."/>
        </authorList>
    </citation>
    <scope>NUCLEOTIDE SEQUENCE [LARGE SCALE GENOMIC DNA]</scope>
    <source>
        <strain evidence="2 3">URUG2</strain>
    </source>
</reference>
<name>A0A2D3V1N9_9PEZI</name>
<protein>
    <submittedName>
        <fullName evidence="2">Uncharacterized protein</fullName>
    </submittedName>
</protein>
<gene>
    <name evidence="2" type="ORF">RCC_09955</name>
</gene>
<evidence type="ECO:0000313" key="2">
    <source>
        <dbReference type="EMBL" id="CZT24237.1"/>
    </source>
</evidence>
<sequence>MTKRFNSVLTLEDPFNTTLSSCKRQKCFFVGKQCFQYVPPRPTSSSSTRNHAIPKFRHLTTFMNLPFELREMIFSYAFEELIQPLAHPYDDLPAHHRFQIYATLRLCNRQIGYEVKKLFEKHFIDRITFYFDNGPELYDLWKEVEKHPRLKNAAFYLRAKNFDDVDGKERPGENKLTESTEELMETQPGFKFDWSIIAPGFYRYQFHGSQRWLQRPGWEGFKVVDGGHHPNCGDDCVNYKIVQYPPLEKSLRLRSFVWNADFADPSSAREEKTQQVGTLALEGRVCDLDWSCYDVDRAREQVAVHHGVEMDSDPYDYDHDRESEVHLDDYRLDLDGEVESDPGIIEDISGESEDASTEEDW</sequence>
<proteinExistence type="predicted"/>
<evidence type="ECO:0000313" key="3">
    <source>
        <dbReference type="Proteomes" id="UP000225277"/>
    </source>
</evidence>
<accession>A0A2D3V1N9</accession>
<feature type="region of interest" description="Disordered" evidence="1">
    <location>
        <begin position="336"/>
        <end position="361"/>
    </location>
</feature>
<keyword evidence="3" id="KW-1185">Reference proteome</keyword>
<dbReference type="OrthoDB" id="10658389at2759"/>
<evidence type="ECO:0000256" key="1">
    <source>
        <dbReference type="SAM" id="MobiDB-lite"/>
    </source>
</evidence>
<dbReference type="AlphaFoldDB" id="A0A2D3V1N9"/>
<organism evidence="2 3">
    <name type="scientific">Ramularia collo-cygni</name>
    <dbReference type="NCBI Taxonomy" id="112498"/>
    <lineage>
        <taxon>Eukaryota</taxon>
        <taxon>Fungi</taxon>
        <taxon>Dikarya</taxon>
        <taxon>Ascomycota</taxon>
        <taxon>Pezizomycotina</taxon>
        <taxon>Dothideomycetes</taxon>
        <taxon>Dothideomycetidae</taxon>
        <taxon>Mycosphaerellales</taxon>
        <taxon>Mycosphaerellaceae</taxon>
        <taxon>Ramularia</taxon>
    </lineage>
</organism>
<feature type="compositionally biased region" description="Acidic residues" evidence="1">
    <location>
        <begin position="348"/>
        <end position="361"/>
    </location>
</feature>
<dbReference type="Proteomes" id="UP000225277">
    <property type="component" value="Unassembled WGS sequence"/>
</dbReference>
<dbReference type="EMBL" id="FJUY01000020">
    <property type="protein sequence ID" value="CZT24237.1"/>
    <property type="molecule type" value="Genomic_DNA"/>
</dbReference>
<dbReference type="GeneID" id="35605012"/>
<dbReference type="RefSeq" id="XP_023630961.1">
    <property type="nucleotide sequence ID" value="XM_023775193.1"/>
</dbReference>